<dbReference type="WBParaSite" id="ES5_v2.g14087.t1">
    <property type="protein sequence ID" value="ES5_v2.g14087.t1"/>
    <property type="gene ID" value="ES5_v2.g14087"/>
</dbReference>
<accession>A0AC34F9X1</accession>
<evidence type="ECO:0000313" key="1">
    <source>
        <dbReference type="Proteomes" id="UP000887579"/>
    </source>
</evidence>
<evidence type="ECO:0000313" key="2">
    <source>
        <dbReference type="WBParaSite" id="ES5_v2.g14087.t1"/>
    </source>
</evidence>
<reference evidence="2" key="1">
    <citation type="submission" date="2022-11" db="UniProtKB">
        <authorList>
            <consortium name="WormBaseParasite"/>
        </authorList>
    </citation>
    <scope>IDENTIFICATION</scope>
</reference>
<proteinExistence type="predicted"/>
<sequence length="275" mass="32358">MKLHCKEIFEVGFYHHIKADCTITVDDEEPKPFSGAFDNQEEITSIFAMGCTTKEWNDIFDKRNYKRVIIKGTFTFTSSIYKNIHFHGNYDDGPYDFIIVAGNQEIEVHKSILTACSKVFAAMFESEYNWKEKEENKYEIKDFPYKIIDTAICYCYENIGIDDQLDEIILLYKFADKYDMKKLKDDLAESLPLTFNNLVEYSNSFFQNNFKELLEECYTYFHYCLSFKIPIKDFELLNIEVKNGFVMKMLSLATADKIPEPSDNFSFTDCNPRFL</sequence>
<name>A0AC34F9X1_9BILA</name>
<protein>
    <submittedName>
        <fullName evidence="2">BTB domain-containing protein</fullName>
    </submittedName>
</protein>
<organism evidence="1 2">
    <name type="scientific">Panagrolaimus sp. ES5</name>
    <dbReference type="NCBI Taxonomy" id="591445"/>
    <lineage>
        <taxon>Eukaryota</taxon>
        <taxon>Metazoa</taxon>
        <taxon>Ecdysozoa</taxon>
        <taxon>Nematoda</taxon>
        <taxon>Chromadorea</taxon>
        <taxon>Rhabditida</taxon>
        <taxon>Tylenchina</taxon>
        <taxon>Panagrolaimomorpha</taxon>
        <taxon>Panagrolaimoidea</taxon>
        <taxon>Panagrolaimidae</taxon>
        <taxon>Panagrolaimus</taxon>
    </lineage>
</organism>
<dbReference type="Proteomes" id="UP000887579">
    <property type="component" value="Unplaced"/>
</dbReference>